<feature type="binding site" evidence="10">
    <location>
        <position position="131"/>
    </location>
    <ligand>
        <name>[4Fe-4S] cluster</name>
        <dbReference type="ChEBI" id="CHEBI:49883"/>
        <label>2</label>
    </ligand>
</feature>
<dbReference type="PANTHER" id="PTHR43560">
    <property type="entry name" value="ION-TRANSLOCATING OXIDOREDUCTASE COMPLEX SUBUNIT B"/>
    <property type="match status" value="1"/>
</dbReference>
<dbReference type="KEGG" id="alus:STSP2_00508"/>
<feature type="binding site" evidence="10">
    <location>
        <position position="47"/>
    </location>
    <ligand>
        <name>[4Fe-4S] cluster</name>
        <dbReference type="ChEBI" id="CHEBI:49883"/>
        <label>1</label>
    </ligand>
</feature>
<proteinExistence type="inferred from homology"/>
<dbReference type="InterPro" id="IPR017896">
    <property type="entry name" value="4Fe4S_Fe-S-bd"/>
</dbReference>
<dbReference type="PROSITE" id="PS51656">
    <property type="entry name" value="4FE4S"/>
    <property type="match status" value="1"/>
</dbReference>
<evidence type="ECO:0000256" key="5">
    <source>
        <dbReference type="ARBA" id="ARBA00022967"/>
    </source>
</evidence>
<dbReference type="GO" id="GO:0051539">
    <property type="term" value="F:4 iron, 4 sulfur cluster binding"/>
    <property type="evidence" value="ECO:0007669"/>
    <property type="project" value="UniProtKB-UniRule"/>
</dbReference>
<sequence length="278" mass="29575">MLALGSVFALVLLIASIKLKVEVDPKIEQVHAALPGIDCGACGYAGCASYAEAVVNDPDELGKCSPGGPDCKSKIAAILNLQVSGGGAPQRPIVHCRAHYGDKTYYAKYQGVDSCTSANAVPNVQACRFGCLSFGDCTRACKFDALHIIDGLATVDYEKCTGCAACVKACPRDLIEMVPFSQENMLTVACSSQESGKDTRGMCKVGCIACRMCTKQSDLFEMTGNLARMKYEDYEPSEKTDTAEKKCPTNVIVYRGKTAPAPRAAGEKAQKPKPKTEA</sequence>
<keyword evidence="3 10" id="KW-0479">Metal-binding</keyword>
<keyword evidence="9 10" id="KW-0472">Membrane</keyword>
<keyword evidence="6 10" id="KW-0249">Electron transport</keyword>
<feature type="binding site" evidence="10">
    <location>
        <position position="42"/>
    </location>
    <ligand>
        <name>[4Fe-4S] cluster</name>
        <dbReference type="ChEBI" id="CHEBI:49883"/>
        <label>1</label>
    </ligand>
</feature>
<feature type="binding site" evidence="10">
    <location>
        <position position="170"/>
    </location>
    <ligand>
        <name>[4Fe-4S] cluster</name>
        <dbReference type="ChEBI" id="CHEBI:49883"/>
        <label>2</label>
    </ligand>
</feature>
<evidence type="ECO:0000256" key="10">
    <source>
        <dbReference type="HAMAP-Rule" id="MF_00463"/>
    </source>
</evidence>
<organism evidence="14 15">
    <name type="scientific">Anaerohalosphaera lusitana</name>
    <dbReference type="NCBI Taxonomy" id="1936003"/>
    <lineage>
        <taxon>Bacteria</taxon>
        <taxon>Pseudomonadati</taxon>
        <taxon>Planctomycetota</taxon>
        <taxon>Phycisphaerae</taxon>
        <taxon>Sedimentisphaerales</taxon>
        <taxon>Anaerohalosphaeraceae</taxon>
        <taxon>Anaerohalosphaera</taxon>
    </lineage>
</organism>
<evidence type="ECO:0000256" key="7">
    <source>
        <dbReference type="ARBA" id="ARBA00023004"/>
    </source>
</evidence>
<dbReference type="PROSITE" id="PS51379">
    <property type="entry name" value="4FE4S_FER_2"/>
    <property type="match status" value="1"/>
</dbReference>
<dbReference type="NCBIfam" id="TIGR01944">
    <property type="entry name" value="rnfB"/>
    <property type="match status" value="1"/>
</dbReference>
<evidence type="ECO:0000256" key="11">
    <source>
        <dbReference type="SAM" id="MobiDB-lite"/>
    </source>
</evidence>
<dbReference type="GO" id="GO:0005886">
    <property type="term" value="C:plasma membrane"/>
    <property type="evidence" value="ECO:0007669"/>
    <property type="project" value="UniProtKB-SubCell"/>
</dbReference>
<dbReference type="PROSITE" id="PS00198">
    <property type="entry name" value="4FE4S_FER_1"/>
    <property type="match status" value="1"/>
</dbReference>
<keyword evidence="4 10" id="KW-0677">Repeat</keyword>
<feature type="domain" description="4Fe-4S" evidence="13">
    <location>
        <begin position="22"/>
        <end position="81"/>
    </location>
</feature>
<evidence type="ECO:0000256" key="9">
    <source>
        <dbReference type="ARBA" id="ARBA00023136"/>
    </source>
</evidence>
<dbReference type="HAMAP" id="MF_00463">
    <property type="entry name" value="RsxB_RnfB"/>
    <property type="match status" value="1"/>
</dbReference>
<protein>
    <recommendedName>
        <fullName evidence="10">Ion-translocating oxidoreductase complex subunit B</fullName>
        <ecNumber evidence="10">7.-.-.-</ecNumber>
    </recommendedName>
    <alternativeName>
        <fullName evidence="10">Rnf electron transport complex subunit B</fullName>
    </alternativeName>
</protein>
<dbReference type="PANTHER" id="PTHR43560:SF1">
    <property type="entry name" value="ION-TRANSLOCATING OXIDOREDUCTASE COMPLEX SUBUNIT B"/>
    <property type="match status" value="1"/>
</dbReference>
<dbReference type="GO" id="GO:0046872">
    <property type="term" value="F:metal ion binding"/>
    <property type="evidence" value="ECO:0007669"/>
    <property type="project" value="UniProtKB-KW"/>
</dbReference>
<reference evidence="15" key="1">
    <citation type="submission" date="2017-02" db="EMBL/GenBank/DDBJ databases">
        <title>Comparative genomics and description of representatives of a novel lineage of planctomycetes thriving in anoxic sediments.</title>
        <authorList>
            <person name="Spring S."/>
            <person name="Bunk B."/>
            <person name="Sproer C."/>
        </authorList>
    </citation>
    <scope>NUCLEOTIDE SEQUENCE [LARGE SCALE GENOMIC DNA]</scope>
    <source>
        <strain evidence="15">ST-NAGAB-D1</strain>
    </source>
</reference>
<feature type="compositionally biased region" description="Basic and acidic residues" evidence="11">
    <location>
        <begin position="265"/>
        <end position="278"/>
    </location>
</feature>
<comment type="caution">
    <text evidence="10">Lacks conserved residue(s) required for the propagation of feature annotation.</text>
</comment>
<evidence type="ECO:0000259" key="12">
    <source>
        <dbReference type="PROSITE" id="PS51379"/>
    </source>
</evidence>
<feature type="binding site" evidence="10">
    <location>
        <position position="166"/>
    </location>
    <ligand>
        <name>[4Fe-4S] cluster</name>
        <dbReference type="ChEBI" id="CHEBI:49883"/>
        <label>3</label>
    </ligand>
</feature>
<keyword evidence="2 10" id="KW-0004">4Fe-4S</keyword>
<dbReference type="Gene3D" id="3.30.70.20">
    <property type="match status" value="1"/>
</dbReference>
<evidence type="ECO:0000256" key="6">
    <source>
        <dbReference type="ARBA" id="ARBA00022982"/>
    </source>
</evidence>
<keyword evidence="8 10" id="KW-0411">Iron-sulfur</keyword>
<feature type="domain" description="4Fe-4S ferredoxin-type" evidence="12">
    <location>
        <begin position="151"/>
        <end position="180"/>
    </location>
</feature>
<dbReference type="EC" id="7.-.-.-" evidence="10"/>
<dbReference type="InterPro" id="IPR017900">
    <property type="entry name" value="4Fe4S_Fe_S_CS"/>
</dbReference>
<dbReference type="AlphaFoldDB" id="A0A1U9NI15"/>
<keyword evidence="5 10" id="KW-1278">Translocase</keyword>
<accession>A0A1U9NI15</accession>
<evidence type="ECO:0000256" key="4">
    <source>
        <dbReference type="ARBA" id="ARBA00022737"/>
    </source>
</evidence>
<feature type="binding site" evidence="10">
    <location>
        <position position="39"/>
    </location>
    <ligand>
        <name>[4Fe-4S] cluster</name>
        <dbReference type="ChEBI" id="CHEBI:49883"/>
        <label>1</label>
    </ligand>
</feature>
<comment type="similarity">
    <text evidence="10">Belongs to the 4Fe4S bacterial-type ferredoxin family. RnfB subfamily.</text>
</comment>
<dbReference type="Gene3D" id="1.10.15.40">
    <property type="entry name" value="Electron transport complex subunit B, putative Fe-S cluster"/>
    <property type="match status" value="1"/>
</dbReference>
<dbReference type="EMBL" id="CP019791">
    <property type="protein sequence ID" value="AQT67364.1"/>
    <property type="molecule type" value="Genomic_DNA"/>
</dbReference>
<evidence type="ECO:0000256" key="8">
    <source>
        <dbReference type="ARBA" id="ARBA00023014"/>
    </source>
</evidence>
<keyword evidence="7 10" id="KW-0408">Iron</keyword>
<dbReference type="InterPro" id="IPR007202">
    <property type="entry name" value="4Fe-4S_dom"/>
</dbReference>
<keyword evidence="15" id="KW-1185">Reference proteome</keyword>
<dbReference type="InterPro" id="IPR010207">
    <property type="entry name" value="Elect_transpt_cplx_RnfB/RsxB"/>
</dbReference>
<keyword evidence="10" id="KW-1003">Cell membrane</keyword>
<dbReference type="Proteomes" id="UP000189674">
    <property type="component" value="Chromosome"/>
</dbReference>
<comment type="cofactor">
    <cofactor evidence="10">
        <name>[4Fe-4S] cluster</name>
        <dbReference type="ChEBI" id="CHEBI:49883"/>
    </cofactor>
    <text evidence="10">Binds 3 [4Fe-4S] clusters.</text>
</comment>
<dbReference type="STRING" id="1936003.STSP2_00508"/>
<feature type="binding site" evidence="10">
    <location>
        <position position="137"/>
    </location>
    <ligand>
        <name>[4Fe-4S] cluster</name>
        <dbReference type="ChEBI" id="CHEBI:49883"/>
        <label>2</label>
    </ligand>
</feature>
<evidence type="ECO:0000256" key="2">
    <source>
        <dbReference type="ARBA" id="ARBA00022485"/>
    </source>
</evidence>
<dbReference type="InterPro" id="IPR050395">
    <property type="entry name" value="4Fe4S_Ferredoxin_RnfB"/>
</dbReference>
<gene>
    <name evidence="10 14" type="primary">rnfB</name>
    <name evidence="14" type="ORF">STSP2_00508</name>
</gene>
<evidence type="ECO:0000313" key="15">
    <source>
        <dbReference type="Proteomes" id="UP000189674"/>
    </source>
</evidence>
<comment type="subunit">
    <text evidence="10">The complex is composed of six subunits: RnfA, RnfB, RnfC, RnfD, RnfE and RnfG.</text>
</comment>
<feature type="region of interest" description="Disordered" evidence="11">
    <location>
        <begin position="257"/>
        <end position="278"/>
    </location>
</feature>
<feature type="binding site" evidence="10">
    <location>
        <position position="64"/>
    </location>
    <ligand>
        <name>[4Fe-4S] cluster</name>
        <dbReference type="ChEBI" id="CHEBI:49883"/>
        <label>1</label>
    </ligand>
</feature>
<dbReference type="GO" id="GO:0022900">
    <property type="term" value="P:electron transport chain"/>
    <property type="evidence" value="ECO:0007669"/>
    <property type="project" value="UniProtKB-UniRule"/>
</dbReference>
<dbReference type="Pfam" id="PF00037">
    <property type="entry name" value="Fer4"/>
    <property type="match status" value="1"/>
</dbReference>
<evidence type="ECO:0000259" key="13">
    <source>
        <dbReference type="PROSITE" id="PS51656"/>
    </source>
</evidence>
<comment type="function">
    <text evidence="10">Part of a membrane-bound complex that couples electron transfer with translocation of ions across the membrane.</text>
</comment>
<dbReference type="SUPFAM" id="SSF54862">
    <property type="entry name" value="4Fe-4S ferredoxins"/>
    <property type="match status" value="1"/>
</dbReference>
<evidence type="ECO:0000313" key="14">
    <source>
        <dbReference type="EMBL" id="AQT67364.1"/>
    </source>
</evidence>
<feature type="binding site" evidence="10">
    <location>
        <position position="163"/>
    </location>
    <ligand>
        <name>[4Fe-4S] cluster</name>
        <dbReference type="ChEBI" id="CHEBI:49883"/>
        <label>3</label>
    </ligand>
</feature>
<feature type="binding site" evidence="10">
    <location>
        <position position="160"/>
    </location>
    <ligand>
        <name>[4Fe-4S] cluster</name>
        <dbReference type="ChEBI" id="CHEBI:49883"/>
        <label>3</label>
    </ligand>
</feature>
<feature type="region of interest" description="Hydrophobic" evidence="10">
    <location>
        <begin position="1"/>
        <end position="16"/>
    </location>
</feature>
<keyword evidence="1 10" id="KW-0813">Transport</keyword>
<evidence type="ECO:0000256" key="1">
    <source>
        <dbReference type="ARBA" id="ARBA00022448"/>
    </source>
</evidence>
<comment type="subcellular location">
    <subcellularLocation>
        <location evidence="10">Cell membrane</location>
    </subcellularLocation>
</comment>
<evidence type="ECO:0000256" key="3">
    <source>
        <dbReference type="ARBA" id="ARBA00022723"/>
    </source>
</evidence>
<dbReference type="Pfam" id="PF04060">
    <property type="entry name" value="FeS"/>
    <property type="match status" value="1"/>
</dbReference>
<feature type="binding site" evidence="10">
    <location>
        <position position="127"/>
    </location>
    <ligand>
        <name>[4Fe-4S] cluster</name>
        <dbReference type="ChEBI" id="CHEBI:49883"/>
        <label>2</label>
    </ligand>
</feature>
<feature type="binding site" evidence="10">
    <location>
        <position position="141"/>
    </location>
    <ligand>
        <name>[4Fe-4S] cluster</name>
        <dbReference type="ChEBI" id="CHEBI:49883"/>
        <label>3</label>
    </ligand>
</feature>
<name>A0A1U9NI15_9BACT</name>
<dbReference type="GO" id="GO:0009055">
    <property type="term" value="F:electron transfer activity"/>
    <property type="evidence" value="ECO:0007669"/>
    <property type="project" value="InterPro"/>
</dbReference>